<organism evidence="7 8">
    <name type="scientific">Halopseudomonas salina</name>
    <dbReference type="NCBI Taxonomy" id="1323744"/>
    <lineage>
        <taxon>Bacteria</taxon>
        <taxon>Pseudomonadati</taxon>
        <taxon>Pseudomonadota</taxon>
        <taxon>Gammaproteobacteria</taxon>
        <taxon>Pseudomonadales</taxon>
        <taxon>Pseudomonadaceae</taxon>
        <taxon>Halopseudomonas</taxon>
    </lineage>
</organism>
<dbReference type="EMBL" id="BMFF01000001">
    <property type="protein sequence ID" value="GGC89287.1"/>
    <property type="molecule type" value="Genomic_DNA"/>
</dbReference>
<dbReference type="InterPro" id="IPR006664">
    <property type="entry name" value="OMP_bac"/>
</dbReference>
<dbReference type="PANTHER" id="PTHR30329">
    <property type="entry name" value="STATOR ELEMENT OF FLAGELLAR MOTOR COMPLEX"/>
    <property type="match status" value="1"/>
</dbReference>
<evidence type="ECO:0000256" key="1">
    <source>
        <dbReference type="ARBA" id="ARBA00004442"/>
    </source>
</evidence>
<reference evidence="8" key="1">
    <citation type="journal article" date="2019" name="Int. J. Syst. Evol. Microbiol.">
        <title>The Global Catalogue of Microorganisms (GCM) 10K type strain sequencing project: providing services to taxonomists for standard genome sequencing and annotation.</title>
        <authorList>
            <consortium name="The Broad Institute Genomics Platform"/>
            <consortium name="The Broad Institute Genome Sequencing Center for Infectious Disease"/>
            <person name="Wu L."/>
            <person name="Ma J."/>
        </authorList>
    </citation>
    <scope>NUCLEOTIDE SEQUENCE [LARGE SCALE GENOMIC DNA]</scope>
    <source>
        <strain evidence="8">CGMCC 1.12482</strain>
    </source>
</reference>
<accession>A0ABQ1P4P2</accession>
<sequence>MNKLMTISTVLAAAIGLSACASQPNSNLEQAQAQYAQLQSDPRASQMAALETEDAGQAVDQASQAFEKGDKERVDQLSYVAKRRIELAEQTIALRSAEVELEQSAAKRAEAQLSSREQQLQSSKQQLKSSEQQLASREEQIRRLQDELEAKQTARGTLVTLGDVLFDVDKSDLKPSGQRDVQKLASFLNDNPERQLVVEGYTDSTGADSYNQQLSQRRAESVHRALTRAGVDSQRVQVVGYGEQYPVASNGSASGRAQNRRVEVTISNNDQRVAPRSSME</sequence>
<dbReference type="PROSITE" id="PS51123">
    <property type="entry name" value="OMPA_2"/>
    <property type="match status" value="1"/>
</dbReference>
<name>A0ABQ1P4P2_9GAMM</name>
<protein>
    <submittedName>
        <fullName evidence="7">Membrane protein</fullName>
    </submittedName>
</protein>
<dbReference type="InterPro" id="IPR025511">
    <property type="entry name" value="DUF4398"/>
</dbReference>
<dbReference type="Pfam" id="PF00691">
    <property type="entry name" value="OmpA"/>
    <property type="match status" value="1"/>
</dbReference>
<comment type="caution">
    <text evidence="7">The sequence shown here is derived from an EMBL/GenBank/DDBJ whole genome shotgun (WGS) entry which is preliminary data.</text>
</comment>
<evidence type="ECO:0000313" key="7">
    <source>
        <dbReference type="EMBL" id="GGC89287.1"/>
    </source>
</evidence>
<dbReference type="Pfam" id="PF14346">
    <property type="entry name" value="DUF4398"/>
    <property type="match status" value="1"/>
</dbReference>
<dbReference type="CDD" id="cd07185">
    <property type="entry name" value="OmpA_C-like"/>
    <property type="match status" value="1"/>
</dbReference>
<comment type="subcellular location">
    <subcellularLocation>
        <location evidence="1">Cell outer membrane</location>
    </subcellularLocation>
</comment>
<dbReference type="InterPro" id="IPR036737">
    <property type="entry name" value="OmpA-like_sf"/>
</dbReference>
<evidence type="ECO:0000313" key="8">
    <source>
        <dbReference type="Proteomes" id="UP000638188"/>
    </source>
</evidence>
<dbReference type="RefSeq" id="WP_150277288.1">
    <property type="nucleotide sequence ID" value="NZ_BMFF01000001.1"/>
</dbReference>
<dbReference type="PANTHER" id="PTHR30329:SF20">
    <property type="entry name" value="EXPORTED PROTEIN"/>
    <property type="match status" value="1"/>
</dbReference>
<evidence type="ECO:0000256" key="2">
    <source>
        <dbReference type="ARBA" id="ARBA00023136"/>
    </source>
</evidence>
<evidence type="ECO:0000256" key="3">
    <source>
        <dbReference type="PROSITE-ProRule" id="PRU00473"/>
    </source>
</evidence>
<feature type="compositionally biased region" description="Polar residues" evidence="4">
    <location>
        <begin position="247"/>
        <end position="257"/>
    </location>
</feature>
<gene>
    <name evidence="7" type="ORF">GCM10007418_06230</name>
</gene>
<feature type="chain" id="PRO_5045353927" evidence="5">
    <location>
        <begin position="22"/>
        <end position="280"/>
    </location>
</feature>
<feature type="region of interest" description="Disordered" evidence="4">
    <location>
        <begin position="114"/>
        <end position="134"/>
    </location>
</feature>
<dbReference type="InterPro" id="IPR006665">
    <property type="entry name" value="OmpA-like"/>
</dbReference>
<dbReference type="SUPFAM" id="SSF103088">
    <property type="entry name" value="OmpA-like"/>
    <property type="match status" value="1"/>
</dbReference>
<keyword evidence="5" id="KW-0732">Signal</keyword>
<evidence type="ECO:0000256" key="5">
    <source>
        <dbReference type="SAM" id="SignalP"/>
    </source>
</evidence>
<feature type="domain" description="OmpA-like" evidence="6">
    <location>
        <begin position="153"/>
        <end position="270"/>
    </location>
</feature>
<feature type="region of interest" description="Disordered" evidence="4">
    <location>
        <begin position="245"/>
        <end position="280"/>
    </location>
</feature>
<dbReference type="Proteomes" id="UP000638188">
    <property type="component" value="Unassembled WGS sequence"/>
</dbReference>
<feature type="signal peptide" evidence="5">
    <location>
        <begin position="1"/>
        <end position="21"/>
    </location>
</feature>
<proteinExistence type="predicted"/>
<dbReference type="Gene3D" id="3.30.1330.60">
    <property type="entry name" value="OmpA-like domain"/>
    <property type="match status" value="1"/>
</dbReference>
<evidence type="ECO:0000259" key="6">
    <source>
        <dbReference type="PROSITE" id="PS51123"/>
    </source>
</evidence>
<dbReference type="PRINTS" id="PR01021">
    <property type="entry name" value="OMPADOMAIN"/>
</dbReference>
<keyword evidence="8" id="KW-1185">Reference proteome</keyword>
<dbReference type="InterPro" id="IPR050330">
    <property type="entry name" value="Bact_OuterMem_StrucFunc"/>
</dbReference>
<dbReference type="PROSITE" id="PS51257">
    <property type="entry name" value="PROKAR_LIPOPROTEIN"/>
    <property type="match status" value="1"/>
</dbReference>
<keyword evidence="2 3" id="KW-0472">Membrane</keyword>
<evidence type="ECO:0000256" key="4">
    <source>
        <dbReference type="SAM" id="MobiDB-lite"/>
    </source>
</evidence>